<evidence type="ECO:0000259" key="3">
    <source>
        <dbReference type="Pfam" id="PF21346"/>
    </source>
</evidence>
<accession>A0A9D2NG58</accession>
<dbReference type="InterPro" id="IPR048329">
    <property type="entry name" value="PcRGLX_1st"/>
</dbReference>
<dbReference type="AlphaFoldDB" id="A0A9D2NG58"/>
<name>A0A9D2NG58_9FIRM</name>
<feature type="domain" description="PcRGLX/YetA-like central beta-sandwich" evidence="2">
    <location>
        <begin position="147"/>
        <end position="449"/>
    </location>
</feature>
<feature type="domain" description="PcRGLX/YetA-like C-terminal alpha/alpha toroid" evidence="3">
    <location>
        <begin position="457"/>
        <end position="867"/>
    </location>
</feature>
<dbReference type="Pfam" id="PF19501">
    <property type="entry name" value="PcRGLX_1st"/>
    <property type="match status" value="1"/>
</dbReference>
<dbReference type="Pfam" id="PF21345">
    <property type="entry name" value="PcRGLX_2nd"/>
    <property type="match status" value="1"/>
</dbReference>
<evidence type="ECO:0000259" key="2">
    <source>
        <dbReference type="Pfam" id="PF21345"/>
    </source>
</evidence>
<evidence type="ECO:0008006" key="6">
    <source>
        <dbReference type="Google" id="ProtNLM"/>
    </source>
</evidence>
<comment type="caution">
    <text evidence="4">The sequence shown here is derived from an EMBL/GenBank/DDBJ whole genome shotgun (WGS) entry which is preliminary data.</text>
</comment>
<organism evidence="4 5">
    <name type="scientific">Candidatus Eisenbergiella merdavium</name>
    <dbReference type="NCBI Taxonomy" id="2838551"/>
    <lineage>
        <taxon>Bacteria</taxon>
        <taxon>Bacillati</taxon>
        <taxon>Bacillota</taxon>
        <taxon>Clostridia</taxon>
        <taxon>Lachnospirales</taxon>
        <taxon>Lachnospiraceae</taxon>
        <taxon>Eisenbergiella</taxon>
    </lineage>
</organism>
<sequence>MELHLLEGRECGGYTTFGAVWSRGEQREKGFLLTDETGKPIPVQSRIQARWPDGSVKWSAHTADSRKMGRRVRLTGLAETASGKGENIARRQGNMYLADTGKLTLEIPVPEKESSRALAQNLILQDGNSGKDGRQEKFAAKAVYPVFVLERQSRDVDGTERIVRKEYRGVIEETVLEENGPLQAVFCFCGAHMEGESCRMPFVIRLYLGRDSAELRMVHTMLYDGKEETDRLGGMGIRIEAGLGGEPFNRHVQYAIEGDPFHEMAQTLASNHPRLDSMLEKRQLQGEHIEPEKEKQAEEIAYASGHLPIWNHYFLQQHSSEHFSIGKRTGMDRCELTGRHGRRAMGAMAVSGTRGALLCGIRDFWQKHPSGLEVRDLAGMDGKDTACTVWFYSPKAPAYDFRHYDVRSYPQTCYEGFEEVGASAFGIGVTSECRIALQKDTPSAGEAAELGRRLQKPAVYVGDPAYYHEKKAFGYFSLPKHETAAERWLEKQMEAAFAFYRNEVEARKWYGLFDYGDVMHSYDPLRHVWKYDVGGYAWDNTELVPTYWLWLYFLRTGKEEVFSMAEAMSRHTSEVDIYHFGPYQGLGSRHNVRHWGCSCKEPRVAMAGHHRFLYYLTGDERLGEVMDEGKDADRSAAENIHMTAQLPDGSRHPAARSGPDWSSYVSNWLTRYERTMDERYRRKIETGIEDLSNTPFGLISGPDFHYDPDSGHLTYIGENEHTPNQHLQLCMGGPQIWMETADALENDALRRMLEALGAFYFLEPEEKSRRTGGRIKNRPFDWPMFATGTAAYSAMRRKDRRLAERTWEILLKNLREISSPEGFGGLCRYADAEDGSPRCEVPEITTNTTAQWCLNVIMCLEFIREELPEAAKGYLTEEVL</sequence>
<dbReference type="PANTHER" id="PTHR40081:SF1">
    <property type="entry name" value="TAT PATHWAY SIGNAL SEQUENCE DOMAIN PROTEIN"/>
    <property type="match status" value="1"/>
</dbReference>
<evidence type="ECO:0000259" key="1">
    <source>
        <dbReference type="Pfam" id="PF19501"/>
    </source>
</evidence>
<reference evidence="4" key="1">
    <citation type="journal article" date="2021" name="PeerJ">
        <title>Extensive microbial diversity within the chicken gut microbiome revealed by metagenomics and culture.</title>
        <authorList>
            <person name="Gilroy R."/>
            <person name="Ravi A."/>
            <person name="Getino M."/>
            <person name="Pursley I."/>
            <person name="Horton D.L."/>
            <person name="Alikhan N.F."/>
            <person name="Baker D."/>
            <person name="Gharbi K."/>
            <person name="Hall N."/>
            <person name="Watson M."/>
            <person name="Adriaenssens E.M."/>
            <person name="Foster-Nyarko E."/>
            <person name="Jarju S."/>
            <person name="Secka A."/>
            <person name="Antonio M."/>
            <person name="Oren A."/>
            <person name="Chaudhuri R.R."/>
            <person name="La Ragione R."/>
            <person name="Hildebrand F."/>
            <person name="Pallen M.J."/>
        </authorList>
    </citation>
    <scope>NUCLEOTIDE SEQUENCE</scope>
    <source>
        <strain evidence="4">USAMLcec2-132</strain>
    </source>
</reference>
<dbReference type="InterPro" id="IPR048331">
    <property type="entry name" value="PcRGLX/YetA_3rd"/>
</dbReference>
<dbReference type="InterPro" id="IPR045793">
    <property type="entry name" value="PcRGLX/YetA-like"/>
</dbReference>
<gene>
    <name evidence="4" type="ORF">H9761_11010</name>
</gene>
<reference evidence="4" key="2">
    <citation type="submission" date="2021-04" db="EMBL/GenBank/DDBJ databases">
        <authorList>
            <person name="Gilroy R."/>
        </authorList>
    </citation>
    <scope>NUCLEOTIDE SEQUENCE</scope>
    <source>
        <strain evidence="4">USAMLcec2-132</strain>
    </source>
</reference>
<feature type="domain" description="PcRGLX/YetA-like N-terminal RIFT barrel" evidence="1">
    <location>
        <begin position="2"/>
        <end position="68"/>
    </location>
</feature>
<evidence type="ECO:0000313" key="4">
    <source>
        <dbReference type="EMBL" id="HJC24218.1"/>
    </source>
</evidence>
<dbReference type="PANTHER" id="PTHR40081">
    <property type="entry name" value="CONCANAVALIN A-LIKE LECTIN/GLUCANASE"/>
    <property type="match status" value="1"/>
</dbReference>
<proteinExistence type="predicted"/>
<evidence type="ECO:0000313" key="5">
    <source>
        <dbReference type="Proteomes" id="UP000823891"/>
    </source>
</evidence>
<dbReference type="EMBL" id="DWWS01000040">
    <property type="protein sequence ID" value="HJC24218.1"/>
    <property type="molecule type" value="Genomic_DNA"/>
</dbReference>
<dbReference type="Pfam" id="PF21346">
    <property type="entry name" value="PcRGLX_3rd"/>
    <property type="match status" value="1"/>
</dbReference>
<dbReference type="InterPro" id="IPR048330">
    <property type="entry name" value="PcRGLX/YetA_2nd"/>
</dbReference>
<dbReference type="Proteomes" id="UP000823891">
    <property type="component" value="Unassembled WGS sequence"/>
</dbReference>
<protein>
    <recommendedName>
        <fullName evidence="6">Tat pathway signal sequence domain protein</fullName>
    </recommendedName>
</protein>